<comment type="caution">
    <text evidence="1">The sequence shown here is derived from an EMBL/GenBank/DDBJ whole genome shotgun (WGS) entry which is preliminary data.</text>
</comment>
<protein>
    <submittedName>
        <fullName evidence="1">Uncharacterized protein</fullName>
    </submittedName>
</protein>
<proteinExistence type="predicted"/>
<name>A0A8X6M1T2_TRICU</name>
<dbReference type="AlphaFoldDB" id="A0A8X6M1T2"/>
<organism evidence="1 2">
    <name type="scientific">Trichonephila clavata</name>
    <name type="common">Joro spider</name>
    <name type="synonym">Nephila clavata</name>
    <dbReference type="NCBI Taxonomy" id="2740835"/>
    <lineage>
        <taxon>Eukaryota</taxon>
        <taxon>Metazoa</taxon>
        <taxon>Ecdysozoa</taxon>
        <taxon>Arthropoda</taxon>
        <taxon>Chelicerata</taxon>
        <taxon>Arachnida</taxon>
        <taxon>Araneae</taxon>
        <taxon>Araneomorphae</taxon>
        <taxon>Entelegynae</taxon>
        <taxon>Araneoidea</taxon>
        <taxon>Nephilidae</taxon>
        <taxon>Trichonephila</taxon>
    </lineage>
</organism>
<evidence type="ECO:0000313" key="2">
    <source>
        <dbReference type="Proteomes" id="UP000887116"/>
    </source>
</evidence>
<reference evidence="1" key="1">
    <citation type="submission" date="2020-07" db="EMBL/GenBank/DDBJ databases">
        <title>Multicomponent nature underlies the extraordinary mechanical properties of spider dragline silk.</title>
        <authorList>
            <person name="Kono N."/>
            <person name="Nakamura H."/>
            <person name="Mori M."/>
            <person name="Yoshida Y."/>
            <person name="Ohtoshi R."/>
            <person name="Malay A.D."/>
            <person name="Moran D.A.P."/>
            <person name="Tomita M."/>
            <person name="Numata K."/>
            <person name="Arakawa K."/>
        </authorList>
    </citation>
    <scope>NUCLEOTIDE SEQUENCE</scope>
</reference>
<keyword evidence="2" id="KW-1185">Reference proteome</keyword>
<dbReference type="Proteomes" id="UP000887116">
    <property type="component" value="Unassembled WGS sequence"/>
</dbReference>
<gene>
    <name evidence="1" type="ORF">TNCT_472541</name>
</gene>
<evidence type="ECO:0000313" key="1">
    <source>
        <dbReference type="EMBL" id="GFR28822.1"/>
    </source>
</evidence>
<dbReference type="EMBL" id="BMAO01019162">
    <property type="protein sequence ID" value="GFR28822.1"/>
    <property type="molecule type" value="Genomic_DNA"/>
</dbReference>
<sequence length="99" mass="11125">MNRLRCEANENANVARSIAASSSLELRIKNGPAKSRPVRWNTEEGQTLNSGRSPMICSANLRRFLKHGIHLLTTLLTTSRAERIQNFSLRAYWRSCGPA</sequence>
<accession>A0A8X6M1T2</accession>